<dbReference type="InterPro" id="IPR046798">
    <property type="entry name" value="2OG-FeII_Oxy_6"/>
</dbReference>
<reference evidence="2" key="1">
    <citation type="submission" date="2021-03" db="EMBL/GenBank/DDBJ databases">
        <title>Draft genome sequence of rust myrtle Austropuccinia psidii MF-1, a brazilian biotype.</title>
        <authorList>
            <person name="Quecine M.C."/>
            <person name="Pachon D.M.R."/>
            <person name="Bonatelli M.L."/>
            <person name="Correr F.H."/>
            <person name="Franceschini L.M."/>
            <person name="Leite T.F."/>
            <person name="Margarido G.R.A."/>
            <person name="Almeida C.A."/>
            <person name="Ferrarezi J.A."/>
            <person name="Labate C.A."/>
        </authorList>
    </citation>
    <scope>NUCLEOTIDE SEQUENCE</scope>
    <source>
        <strain evidence="2">MF-1</strain>
    </source>
</reference>
<dbReference type="OrthoDB" id="3132747at2759"/>
<proteinExistence type="predicted"/>
<name>A0A9Q3BKZ4_9BASI</name>
<gene>
    <name evidence="2" type="ORF">O181_006942</name>
</gene>
<evidence type="ECO:0000259" key="1">
    <source>
        <dbReference type="Pfam" id="PF20515"/>
    </source>
</evidence>
<dbReference type="Pfam" id="PF20515">
    <property type="entry name" value="2OG-FeII_Oxy_6"/>
    <property type="match status" value="1"/>
</dbReference>
<evidence type="ECO:0000313" key="3">
    <source>
        <dbReference type="Proteomes" id="UP000765509"/>
    </source>
</evidence>
<feature type="domain" description="Tet-like 2OG-Fe(II) oxygenase" evidence="1">
    <location>
        <begin position="6"/>
        <end position="103"/>
    </location>
</feature>
<comment type="caution">
    <text evidence="2">The sequence shown here is derived from an EMBL/GenBank/DDBJ whole genome shotgun (WGS) entry which is preliminary data.</text>
</comment>
<evidence type="ECO:0000313" key="2">
    <source>
        <dbReference type="EMBL" id="MBW0467227.1"/>
    </source>
</evidence>
<accession>A0A9Q3BKZ4</accession>
<sequence length="108" mass="12518">MEAALLTSFSQLKWTSANPKEEFKSFTNVIVTQDGFFNNSHQDPNDINAWTYGIFYFVSKNDVHPLATVFTPYEHGLHFPELKMEIDFSKNSAIMDILWKTSSRNYQS</sequence>
<protein>
    <recommendedName>
        <fullName evidence="1">Tet-like 2OG-Fe(II) oxygenase domain-containing protein</fullName>
    </recommendedName>
</protein>
<dbReference type="EMBL" id="AVOT02001527">
    <property type="protein sequence ID" value="MBW0467227.1"/>
    <property type="molecule type" value="Genomic_DNA"/>
</dbReference>
<keyword evidence="3" id="KW-1185">Reference proteome</keyword>
<organism evidence="2 3">
    <name type="scientific">Austropuccinia psidii MF-1</name>
    <dbReference type="NCBI Taxonomy" id="1389203"/>
    <lineage>
        <taxon>Eukaryota</taxon>
        <taxon>Fungi</taxon>
        <taxon>Dikarya</taxon>
        <taxon>Basidiomycota</taxon>
        <taxon>Pucciniomycotina</taxon>
        <taxon>Pucciniomycetes</taxon>
        <taxon>Pucciniales</taxon>
        <taxon>Sphaerophragmiaceae</taxon>
        <taxon>Austropuccinia</taxon>
    </lineage>
</organism>
<dbReference type="AlphaFoldDB" id="A0A9Q3BKZ4"/>
<dbReference type="Proteomes" id="UP000765509">
    <property type="component" value="Unassembled WGS sequence"/>
</dbReference>